<keyword evidence="3" id="KW-0964">Secreted</keyword>
<comment type="subcellular location">
    <subcellularLocation>
        <location evidence="1">Secreted</location>
    </subcellularLocation>
</comment>
<keyword evidence="8" id="KW-1185">Reference proteome</keyword>
<dbReference type="SMART" id="SM00277">
    <property type="entry name" value="GRAN"/>
    <property type="match status" value="3"/>
</dbReference>
<dbReference type="InterPro" id="IPR039036">
    <property type="entry name" value="Granulin_fam"/>
</dbReference>
<feature type="domain" description="Granulins" evidence="6">
    <location>
        <begin position="162"/>
        <end position="175"/>
    </location>
</feature>
<dbReference type="Pfam" id="PF00396">
    <property type="entry name" value="Granulin"/>
    <property type="match status" value="3"/>
</dbReference>
<dbReference type="SUPFAM" id="SSF57277">
    <property type="entry name" value="Granulin repeat"/>
    <property type="match status" value="2"/>
</dbReference>
<accession>A0A672ITQ5</accession>
<dbReference type="Proteomes" id="UP000472267">
    <property type="component" value="Chromosome 22"/>
</dbReference>
<feature type="signal peptide" evidence="5">
    <location>
        <begin position="1"/>
        <end position="28"/>
    </location>
</feature>
<evidence type="ECO:0000256" key="2">
    <source>
        <dbReference type="ARBA" id="ARBA00010093"/>
    </source>
</evidence>
<evidence type="ECO:0000256" key="4">
    <source>
        <dbReference type="ARBA" id="ARBA00023157"/>
    </source>
</evidence>
<dbReference type="OMA" id="VIRCDSK"/>
<reference evidence="7" key="3">
    <citation type="submission" date="2025-09" db="UniProtKB">
        <authorList>
            <consortium name="Ensembl"/>
        </authorList>
    </citation>
    <scope>IDENTIFICATION</scope>
</reference>
<evidence type="ECO:0000256" key="1">
    <source>
        <dbReference type="ARBA" id="ARBA00004613"/>
    </source>
</evidence>
<evidence type="ECO:0000313" key="8">
    <source>
        <dbReference type="Proteomes" id="UP000472267"/>
    </source>
</evidence>
<dbReference type="PROSITE" id="PS00799">
    <property type="entry name" value="GRANULINS"/>
    <property type="match status" value="2"/>
</dbReference>
<evidence type="ECO:0000259" key="6">
    <source>
        <dbReference type="PROSITE" id="PS00799"/>
    </source>
</evidence>
<protein>
    <recommendedName>
        <fullName evidence="6">Granulins domain-containing protein</fullName>
    </recommendedName>
</protein>
<proteinExistence type="inferred from homology"/>
<evidence type="ECO:0000256" key="3">
    <source>
        <dbReference type="ARBA" id="ARBA00022525"/>
    </source>
</evidence>
<keyword evidence="4" id="KW-1015">Disulfide bond</keyword>
<organism evidence="7 8">
    <name type="scientific">Salarias fasciatus</name>
    <name type="common">Jewelled blenny</name>
    <name type="synonym">Blennius fasciatus</name>
    <dbReference type="NCBI Taxonomy" id="181472"/>
    <lineage>
        <taxon>Eukaryota</taxon>
        <taxon>Metazoa</taxon>
        <taxon>Chordata</taxon>
        <taxon>Craniata</taxon>
        <taxon>Vertebrata</taxon>
        <taxon>Euteleostomi</taxon>
        <taxon>Actinopterygii</taxon>
        <taxon>Neopterygii</taxon>
        <taxon>Teleostei</taxon>
        <taxon>Neoteleostei</taxon>
        <taxon>Acanthomorphata</taxon>
        <taxon>Ovalentaria</taxon>
        <taxon>Blenniimorphae</taxon>
        <taxon>Blenniiformes</taxon>
        <taxon>Blennioidei</taxon>
        <taxon>Blenniidae</taxon>
        <taxon>Salariinae</taxon>
        <taxon>Salarias</taxon>
    </lineage>
</organism>
<feature type="domain" description="Granulins" evidence="6">
    <location>
        <begin position="62"/>
        <end position="75"/>
    </location>
</feature>
<name>A0A672ITQ5_SALFA</name>
<reference evidence="7" key="2">
    <citation type="submission" date="2025-08" db="UniProtKB">
        <authorList>
            <consortium name="Ensembl"/>
        </authorList>
    </citation>
    <scope>IDENTIFICATION</scope>
</reference>
<keyword evidence="5" id="KW-0732">Signal</keyword>
<sequence length="304" mass="33394">MLSLSFLQMLKITFGLLVGVLAWGAAFSNVVCPDGNVCSDSSTCCKTTQGYGCCPYVKAVCCSDLRHCCPSGFRCNLVTQMCQKKDQPWLNIPMVKKEAAEEPDTVDLSLTPFQEIKDSPVPERQDASVFCDSYYKCPDGTTCCRHPKGAWFCCPYSPGRCCLDGYHCCPYGYDCDFSYQHCVRENLWYPFTPKQAPSSVPASLISTSEDQSSKTPMTALTEALSNGPEGGVIRCDSKFYCSPGHTCCRGTSGQWNCCPFPLGQCCSDGRHCCEYGYACDPSASSCRKWFSQIPSAEQQQAKAD</sequence>
<dbReference type="Gene3D" id="2.10.25.160">
    <property type="entry name" value="Granulin"/>
    <property type="match status" value="3"/>
</dbReference>
<dbReference type="InParanoid" id="A0A672ITQ5"/>
<dbReference type="InterPro" id="IPR037277">
    <property type="entry name" value="Granulin_sf"/>
</dbReference>
<reference evidence="7" key="1">
    <citation type="submission" date="2019-06" db="EMBL/GenBank/DDBJ databases">
        <authorList>
            <consortium name="Wellcome Sanger Institute Data Sharing"/>
        </authorList>
    </citation>
    <scope>NUCLEOTIDE SEQUENCE [LARGE SCALE GENOMIC DNA]</scope>
</reference>
<evidence type="ECO:0000313" key="7">
    <source>
        <dbReference type="Ensembl" id="ENSSFAP00005044439.1"/>
    </source>
</evidence>
<dbReference type="GO" id="GO:0005576">
    <property type="term" value="C:extracellular region"/>
    <property type="evidence" value="ECO:0007669"/>
    <property type="project" value="UniProtKB-SubCell"/>
</dbReference>
<feature type="chain" id="PRO_5025637664" description="Granulins domain-containing protein" evidence="5">
    <location>
        <begin position="29"/>
        <end position="304"/>
    </location>
</feature>
<dbReference type="Ensembl" id="ENSSFAT00005046004.1">
    <property type="protein sequence ID" value="ENSSFAP00005044439.1"/>
    <property type="gene ID" value="ENSSFAG00005021869.1"/>
</dbReference>
<dbReference type="InterPro" id="IPR000118">
    <property type="entry name" value="Granulin"/>
</dbReference>
<dbReference type="PANTHER" id="PTHR12274">
    <property type="entry name" value="GRANULIN"/>
    <property type="match status" value="1"/>
</dbReference>
<evidence type="ECO:0000256" key="5">
    <source>
        <dbReference type="SAM" id="SignalP"/>
    </source>
</evidence>
<dbReference type="AlphaFoldDB" id="A0A672ITQ5"/>
<comment type="similarity">
    <text evidence="2">Belongs to the granulin family.</text>
</comment>
<dbReference type="PANTHER" id="PTHR12274:SF7">
    <property type="entry name" value="GRANULINS"/>
    <property type="match status" value="1"/>
</dbReference>
<gene>
    <name evidence="7" type="primary">LOC115409557</name>
</gene>